<dbReference type="EMBL" id="GECU01000591">
    <property type="protein sequence ID" value="JAT07116.1"/>
    <property type="molecule type" value="Transcribed_RNA"/>
</dbReference>
<feature type="non-terminal residue" evidence="1">
    <location>
        <position position="119"/>
    </location>
</feature>
<reference evidence="1" key="1">
    <citation type="submission" date="2015-11" db="EMBL/GenBank/DDBJ databases">
        <title>De novo transcriptome assembly of four potential Pierce s Disease insect vectors from Arizona vineyards.</title>
        <authorList>
            <person name="Tassone E.E."/>
        </authorList>
    </citation>
    <scope>NUCLEOTIDE SEQUENCE</scope>
</reference>
<proteinExistence type="predicted"/>
<feature type="non-terminal residue" evidence="1">
    <location>
        <position position="1"/>
    </location>
</feature>
<dbReference type="AlphaFoldDB" id="A0A1B6K6Q3"/>
<evidence type="ECO:0000313" key="1">
    <source>
        <dbReference type="EMBL" id="JAT07116.1"/>
    </source>
</evidence>
<sequence length="119" mass="14082">IETKPCEPLQVICTGGDSVDRQVPKFNGRSTSPMEFLQKIRRYYEKNIGRVQLTHTSNTEHLIDILESSLEGHASRWFQLIKHDIKNWEDFAQEFTTKYWSRDVQRGIRAKIESEHYKN</sequence>
<gene>
    <name evidence="1" type="ORF">g.57180</name>
</gene>
<organism evidence="1">
    <name type="scientific">Homalodisca liturata</name>
    <dbReference type="NCBI Taxonomy" id="320908"/>
    <lineage>
        <taxon>Eukaryota</taxon>
        <taxon>Metazoa</taxon>
        <taxon>Ecdysozoa</taxon>
        <taxon>Arthropoda</taxon>
        <taxon>Hexapoda</taxon>
        <taxon>Insecta</taxon>
        <taxon>Pterygota</taxon>
        <taxon>Neoptera</taxon>
        <taxon>Paraneoptera</taxon>
        <taxon>Hemiptera</taxon>
        <taxon>Auchenorrhyncha</taxon>
        <taxon>Membracoidea</taxon>
        <taxon>Cicadellidae</taxon>
        <taxon>Cicadellinae</taxon>
        <taxon>Proconiini</taxon>
        <taxon>Homalodisca</taxon>
    </lineage>
</organism>
<accession>A0A1B6K6Q3</accession>
<protein>
    <recommendedName>
        <fullName evidence="2">Retrotransposon gag domain-containing protein</fullName>
    </recommendedName>
</protein>
<name>A0A1B6K6Q3_9HEMI</name>
<evidence type="ECO:0008006" key="2">
    <source>
        <dbReference type="Google" id="ProtNLM"/>
    </source>
</evidence>